<dbReference type="Gene3D" id="3.30.300.30">
    <property type="match status" value="1"/>
</dbReference>
<comment type="caution">
    <text evidence="4">The sequence shown here is derived from an EMBL/GenBank/DDBJ whole genome shotgun (WGS) entry which is preliminary data.</text>
</comment>
<dbReference type="InterPro" id="IPR045851">
    <property type="entry name" value="AMP-bd_C_sf"/>
</dbReference>
<dbReference type="PANTHER" id="PTHR43201:SF32">
    <property type="entry name" value="2-SUCCINYLBENZOATE--COA LIGASE, CHLOROPLASTIC_PEROXISOMAL"/>
    <property type="match status" value="1"/>
</dbReference>
<proteinExistence type="predicted"/>
<dbReference type="GO" id="GO:0031956">
    <property type="term" value="F:medium-chain fatty acid-CoA ligase activity"/>
    <property type="evidence" value="ECO:0007669"/>
    <property type="project" value="TreeGrafter"/>
</dbReference>
<feature type="region of interest" description="Disordered" evidence="1">
    <location>
        <begin position="537"/>
        <end position="565"/>
    </location>
</feature>
<gene>
    <name evidence="4" type="ORF">C2L80_00775</name>
</gene>
<evidence type="ECO:0000313" key="5">
    <source>
        <dbReference type="Proteomes" id="UP000236488"/>
    </source>
</evidence>
<evidence type="ECO:0000256" key="1">
    <source>
        <dbReference type="SAM" id="MobiDB-lite"/>
    </source>
</evidence>
<name>A0A2K2U849_9ACTN</name>
<sequence length="565" mass="63443">MIENLSIDERAKKRYYDLGYWSNRTLCDVWNKQASTFRDRVYVEDDLGGALTYGQVDEQARRLASWFEEVGVRNGDVVSFQIPKWIEFCIVYVACLKAGAVMHPIAMRCNGRDLDYLINQVGAKVYLCPTFHHKTDYEQQYLDVAEKLPTLEATMLIDRERPARTDLPILGDVLKTHAPAERPSPATSDEVACILSTSGTTGRPKAALCTHNTILFSERSFSSAVGLTQDDAVWMPSPLNHATGLFHGLITPMLTGGRAVLQTKFDAKEAVRLINEKRCTWSCGATPFMHDVLRRLDESNESVPTLRFYLCGGAPVPPAMVEHAARHGILLCELYGSTESCPHVHVPLDKCLEWNGRFSGIPYEGIEVRVVDEQRREVPRGVQGEEASRGPHQFVGYLNAPEETARALDDEGWFYSGDLCCMDEQGRIRINGRKKELIIRGGENISMREVDDVVLGCPGIADYATVGVPDERLGERICLFYVEDPRWEKPFSLDDVKGHLRKKGVAKRLWPERLERIEAIPRTATGKVKRYALSEELERRLSERPSASPCKPDGGDADGAKRKSR</sequence>
<reference evidence="4 5" key="1">
    <citation type="journal article" date="2018" name="Int. J. Syst. Evol. Microbiol.">
        <title>Rubneribacter badeniensis gen. nov., sp. nov. and Enteroscipio rubneri gen. nov., sp. nov., new members of the Eggerthellaceae isolated from human faeces.</title>
        <authorList>
            <person name="Danylec N."/>
            <person name="Gobl A."/>
            <person name="Stoll D.A."/>
            <person name="Hetzer B."/>
            <person name="Kulling S.E."/>
            <person name="Huch M."/>
        </authorList>
    </citation>
    <scope>NUCLEOTIDE SEQUENCE [LARGE SCALE GENOMIC DNA]</scope>
    <source>
        <strain evidence="4 5">ResAG-85</strain>
    </source>
</reference>
<protein>
    <submittedName>
        <fullName evidence="4">Cyclohexanecarboxylate-CoA ligase</fullName>
    </submittedName>
</protein>
<dbReference type="InterPro" id="IPR000873">
    <property type="entry name" value="AMP-dep_synth/lig_dom"/>
</dbReference>
<dbReference type="NCBIfam" id="NF004758">
    <property type="entry name" value="PRK06087.1"/>
    <property type="match status" value="1"/>
</dbReference>
<evidence type="ECO:0000313" key="4">
    <source>
        <dbReference type="EMBL" id="PNV66464.1"/>
    </source>
</evidence>
<dbReference type="EMBL" id="PPEL01000002">
    <property type="protein sequence ID" value="PNV66464.1"/>
    <property type="molecule type" value="Genomic_DNA"/>
</dbReference>
<organism evidence="4 5">
    <name type="scientific">Rubneribacter badeniensis</name>
    <dbReference type="NCBI Taxonomy" id="2070688"/>
    <lineage>
        <taxon>Bacteria</taxon>
        <taxon>Bacillati</taxon>
        <taxon>Actinomycetota</taxon>
        <taxon>Coriobacteriia</taxon>
        <taxon>Eggerthellales</taxon>
        <taxon>Eggerthellaceae</taxon>
        <taxon>Rubneribacter</taxon>
    </lineage>
</organism>
<dbReference type="AlphaFoldDB" id="A0A2K2U849"/>
<dbReference type="PANTHER" id="PTHR43201">
    <property type="entry name" value="ACYL-COA SYNTHETASE"/>
    <property type="match status" value="1"/>
</dbReference>
<keyword evidence="5" id="KW-1185">Reference proteome</keyword>
<accession>A0A2K2U849</accession>
<keyword evidence="4" id="KW-0436">Ligase</keyword>
<feature type="domain" description="AMP-dependent synthetase/ligase" evidence="2">
    <location>
        <begin position="32"/>
        <end position="398"/>
    </location>
</feature>
<feature type="domain" description="AMP-binding enzyme C-terminal" evidence="3">
    <location>
        <begin position="449"/>
        <end position="527"/>
    </location>
</feature>
<dbReference type="Gene3D" id="3.40.50.12780">
    <property type="entry name" value="N-terminal domain of ligase-like"/>
    <property type="match status" value="1"/>
</dbReference>
<dbReference type="GO" id="GO:0006631">
    <property type="term" value="P:fatty acid metabolic process"/>
    <property type="evidence" value="ECO:0007669"/>
    <property type="project" value="TreeGrafter"/>
</dbReference>
<dbReference type="InterPro" id="IPR042099">
    <property type="entry name" value="ANL_N_sf"/>
</dbReference>
<dbReference type="Proteomes" id="UP000236488">
    <property type="component" value="Unassembled WGS sequence"/>
</dbReference>
<dbReference type="SUPFAM" id="SSF56801">
    <property type="entry name" value="Acetyl-CoA synthetase-like"/>
    <property type="match status" value="1"/>
</dbReference>
<evidence type="ECO:0000259" key="3">
    <source>
        <dbReference type="Pfam" id="PF13193"/>
    </source>
</evidence>
<evidence type="ECO:0000259" key="2">
    <source>
        <dbReference type="Pfam" id="PF00501"/>
    </source>
</evidence>
<dbReference type="RefSeq" id="WP_103262419.1">
    <property type="nucleotide sequence ID" value="NZ_PPEL01000002.1"/>
</dbReference>
<dbReference type="Pfam" id="PF00501">
    <property type="entry name" value="AMP-binding"/>
    <property type="match status" value="1"/>
</dbReference>
<dbReference type="InterPro" id="IPR025110">
    <property type="entry name" value="AMP-bd_C"/>
</dbReference>
<dbReference type="Pfam" id="PF13193">
    <property type="entry name" value="AMP-binding_C"/>
    <property type="match status" value="1"/>
</dbReference>